<gene>
    <name evidence="2" type="ORF">A6X21_01890</name>
</gene>
<feature type="domain" description="HTH cro/C1-type" evidence="1">
    <location>
        <begin position="54"/>
        <end position="81"/>
    </location>
</feature>
<dbReference type="EMBL" id="LYDR01000001">
    <property type="protein sequence ID" value="ODA36847.1"/>
    <property type="molecule type" value="Genomic_DNA"/>
</dbReference>
<comment type="caution">
    <text evidence="2">The sequence shown here is derived from an EMBL/GenBank/DDBJ whole genome shotgun (WGS) entry which is preliminary data.</text>
</comment>
<dbReference type="InterPro" id="IPR001387">
    <property type="entry name" value="Cro/C1-type_HTH"/>
</dbReference>
<evidence type="ECO:0000313" key="3">
    <source>
        <dbReference type="Proteomes" id="UP000094828"/>
    </source>
</evidence>
<dbReference type="AlphaFoldDB" id="A0A1C3EU23"/>
<reference evidence="2 3" key="1">
    <citation type="submission" date="2016-05" db="EMBL/GenBank/DDBJ databases">
        <title>Genomic and physiological characterization of Planctopirus sp. isolated from fresh water lake.</title>
        <authorList>
            <person name="Subhash Y."/>
            <person name="Ramana C."/>
        </authorList>
    </citation>
    <scope>NUCLEOTIDE SEQUENCE [LARGE SCALE GENOMIC DNA]</scope>
    <source>
        <strain evidence="2 3">JC280</strain>
    </source>
</reference>
<dbReference type="Proteomes" id="UP000094828">
    <property type="component" value="Unassembled WGS sequence"/>
</dbReference>
<keyword evidence="3" id="KW-1185">Reference proteome</keyword>
<sequence length="163" mass="18552">MLFSGACEGSMTMSAMKVSGEKVELPRDSATSFWQEVERHYAADDHLRWKLLAILALRESCGWTIEQLGRATGHPRGHISRCLSKVKKELQQRFQADAQMSKRFAVDEGDIKLSEQEQAAIENERLEMESPAISRATSRRKRAAGRPQVVMNRAVMNRKHRNL</sequence>
<protein>
    <recommendedName>
        <fullName evidence="1">HTH cro/C1-type domain-containing protein</fullName>
    </recommendedName>
</protein>
<accession>A0A1C3EU23</accession>
<organism evidence="2 3">
    <name type="scientific">Planctopirus hydrillae</name>
    <dbReference type="NCBI Taxonomy" id="1841610"/>
    <lineage>
        <taxon>Bacteria</taxon>
        <taxon>Pseudomonadati</taxon>
        <taxon>Planctomycetota</taxon>
        <taxon>Planctomycetia</taxon>
        <taxon>Planctomycetales</taxon>
        <taxon>Planctomycetaceae</taxon>
        <taxon>Planctopirus</taxon>
    </lineage>
</organism>
<dbReference type="PROSITE" id="PS50943">
    <property type="entry name" value="HTH_CROC1"/>
    <property type="match status" value="1"/>
</dbReference>
<proteinExistence type="predicted"/>
<name>A0A1C3EU23_9PLAN</name>
<evidence type="ECO:0000259" key="1">
    <source>
        <dbReference type="PROSITE" id="PS50943"/>
    </source>
</evidence>
<dbReference type="STRING" id="1841610.A6X21_01890"/>
<evidence type="ECO:0000313" key="2">
    <source>
        <dbReference type="EMBL" id="ODA36847.1"/>
    </source>
</evidence>